<protein>
    <recommendedName>
        <fullName evidence="1">Putative restriction endonuclease domain-containing protein</fullName>
    </recommendedName>
</protein>
<dbReference type="InterPro" id="IPR011335">
    <property type="entry name" value="Restrct_endonuc-II-like"/>
</dbReference>
<reference evidence="2 3" key="1">
    <citation type="submission" date="2016-12" db="EMBL/GenBank/DDBJ databases">
        <title>Genome sequencing of Methylocaldum marinum.</title>
        <authorList>
            <person name="Takeuchi M."/>
            <person name="Kamagata Y."/>
            <person name="Hiraoka S."/>
            <person name="Oshima K."/>
            <person name="Hattori M."/>
            <person name="Iwasaki W."/>
        </authorList>
    </citation>
    <scope>NUCLEOTIDE SEQUENCE [LARGE SCALE GENOMIC DNA]</scope>
    <source>
        <strain evidence="2 3">S8</strain>
    </source>
</reference>
<sequence>MANPAIRPATYEDLLALPSNLVGEIVYGRLITHPRPAPRHARASSNLGVRIGGPFDLGDGGPGGWWILDEPELHLGEHVLVPDLAGWRRERMPRLPDVAWFECVPDWVCEVLSPPTARDDRAEKLPLYGSLGVAHAWLVDPDTRVLEAYENQQGRWLLAQTHAGDSRVSVPPFEARRMGAGGTVGGLVAT</sequence>
<dbReference type="InterPro" id="IPR012296">
    <property type="entry name" value="Nuclease_put_TT1808"/>
</dbReference>
<dbReference type="EMBL" id="AP017928">
    <property type="protein sequence ID" value="BBA37308.1"/>
    <property type="molecule type" value="Genomic_DNA"/>
</dbReference>
<name>A0A250L064_9GAMM</name>
<dbReference type="PANTHER" id="PTHR34107">
    <property type="entry name" value="SLL0198 PROTEIN-RELATED"/>
    <property type="match status" value="1"/>
</dbReference>
<proteinExistence type="predicted"/>
<evidence type="ECO:0000259" key="1">
    <source>
        <dbReference type="Pfam" id="PF05685"/>
    </source>
</evidence>
<gene>
    <name evidence="2" type="ORF">sS8_5389</name>
</gene>
<dbReference type="Gene3D" id="3.90.1570.10">
    <property type="entry name" value="tt1808, chain A"/>
    <property type="match status" value="1"/>
</dbReference>
<accession>A0A250L064</accession>
<feature type="domain" description="Putative restriction endonuclease" evidence="1">
    <location>
        <begin position="13"/>
        <end position="173"/>
    </location>
</feature>
<dbReference type="SUPFAM" id="SSF52980">
    <property type="entry name" value="Restriction endonuclease-like"/>
    <property type="match status" value="1"/>
</dbReference>
<dbReference type="RefSeq" id="WP_170161273.1">
    <property type="nucleotide sequence ID" value="NZ_AP017928.1"/>
</dbReference>
<evidence type="ECO:0000313" key="3">
    <source>
        <dbReference type="Proteomes" id="UP000266313"/>
    </source>
</evidence>
<dbReference type="Pfam" id="PF05685">
    <property type="entry name" value="Uma2"/>
    <property type="match status" value="1"/>
</dbReference>
<dbReference type="CDD" id="cd06260">
    <property type="entry name" value="DUF820-like"/>
    <property type="match status" value="1"/>
</dbReference>
<keyword evidence="3" id="KW-1185">Reference proteome</keyword>
<evidence type="ECO:0000313" key="2">
    <source>
        <dbReference type="EMBL" id="BBA37308.1"/>
    </source>
</evidence>
<dbReference type="PANTHER" id="PTHR34107:SF4">
    <property type="entry name" value="SLL1222 PROTEIN"/>
    <property type="match status" value="1"/>
</dbReference>
<dbReference type="InterPro" id="IPR008538">
    <property type="entry name" value="Uma2"/>
</dbReference>
<dbReference type="AlphaFoldDB" id="A0A250L064"/>
<dbReference type="KEGG" id="mmai:sS8_5389"/>
<organism evidence="2 3">
    <name type="scientific">Methylocaldum marinum</name>
    <dbReference type="NCBI Taxonomy" id="1432792"/>
    <lineage>
        <taxon>Bacteria</taxon>
        <taxon>Pseudomonadati</taxon>
        <taxon>Pseudomonadota</taxon>
        <taxon>Gammaproteobacteria</taxon>
        <taxon>Methylococcales</taxon>
        <taxon>Methylococcaceae</taxon>
        <taxon>Methylocaldum</taxon>
    </lineage>
</organism>
<dbReference type="Proteomes" id="UP000266313">
    <property type="component" value="Chromosome"/>
</dbReference>